<evidence type="ECO:0000313" key="5">
    <source>
        <dbReference type="Proteomes" id="UP001152747"/>
    </source>
</evidence>
<dbReference type="SUPFAM" id="SSF52218">
    <property type="entry name" value="Flavoproteins"/>
    <property type="match status" value="1"/>
</dbReference>
<keyword evidence="5" id="KW-1185">Reference proteome</keyword>
<keyword evidence="2" id="KW-0812">Transmembrane</keyword>
<dbReference type="GO" id="GO:0010181">
    <property type="term" value="F:FMN binding"/>
    <property type="evidence" value="ECO:0007669"/>
    <property type="project" value="InterPro"/>
</dbReference>
<dbReference type="EMBL" id="CANHGI010000003">
    <property type="protein sequence ID" value="CAI5446162.1"/>
    <property type="molecule type" value="Genomic_DNA"/>
</dbReference>
<dbReference type="Gene3D" id="3.40.50.360">
    <property type="match status" value="1"/>
</dbReference>
<protein>
    <recommendedName>
        <fullName evidence="3">Flavodoxin-like domain-containing protein</fullName>
    </recommendedName>
</protein>
<evidence type="ECO:0000256" key="1">
    <source>
        <dbReference type="SAM" id="MobiDB-lite"/>
    </source>
</evidence>
<evidence type="ECO:0000313" key="4">
    <source>
        <dbReference type="EMBL" id="CAI5446162.1"/>
    </source>
</evidence>
<accession>A0A9P1III7</accession>
<sequence>MWCAVMNYQVPPLRQEGKPHSKNEKLSWLEEYLEGKDEILLYITAAMGVLLPGIVYFLYHKCHAYYEKYSRKKEEERMREEMEQSEAVVIVLGEKGPAEKYSKIVYDKLCEEMIRKPEIWMSESLQVKQLMDFKGFCIFLVDTLDGGKASPSTDWFLEWLEDVAADAKLKKKSNFDKIRFSIVGFGSSLDGQHAFNKTARILLKRLKIVGSKQITEVEIYDTTVADSRIAEAFELYSLELLEAMDRNLPGNDVQTDSEDGEDDDESSMDSDDSSAKHQKSK</sequence>
<feature type="compositionally biased region" description="Acidic residues" evidence="1">
    <location>
        <begin position="255"/>
        <end position="272"/>
    </location>
</feature>
<dbReference type="InterPro" id="IPR008254">
    <property type="entry name" value="Flavodoxin/NO_synth"/>
</dbReference>
<dbReference type="InterPro" id="IPR034556">
    <property type="entry name" value="tRNA_wybutosine-synthase"/>
</dbReference>
<dbReference type="PROSITE" id="PS50902">
    <property type="entry name" value="FLAVODOXIN_LIKE"/>
    <property type="match status" value="1"/>
</dbReference>
<feature type="domain" description="Flavodoxin-like" evidence="3">
    <location>
        <begin position="87"/>
        <end position="241"/>
    </location>
</feature>
<dbReference type="GO" id="GO:0008033">
    <property type="term" value="P:tRNA processing"/>
    <property type="evidence" value="ECO:0007669"/>
    <property type="project" value="InterPro"/>
</dbReference>
<evidence type="ECO:0000259" key="3">
    <source>
        <dbReference type="PROSITE" id="PS50902"/>
    </source>
</evidence>
<keyword evidence="2" id="KW-0472">Membrane</keyword>
<reference evidence="4" key="1">
    <citation type="submission" date="2022-11" db="EMBL/GenBank/DDBJ databases">
        <authorList>
            <person name="Kikuchi T."/>
        </authorList>
    </citation>
    <scope>NUCLEOTIDE SEQUENCE</scope>
    <source>
        <strain evidence="4">PS1010</strain>
    </source>
</reference>
<feature type="region of interest" description="Disordered" evidence="1">
    <location>
        <begin position="247"/>
        <end position="281"/>
    </location>
</feature>
<feature type="transmembrane region" description="Helical" evidence="2">
    <location>
        <begin position="39"/>
        <end position="59"/>
    </location>
</feature>
<keyword evidence="2" id="KW-1133">Transmembrane helix</keyword>
<organism evidence="4 5">
    <name type="scientific">Caenorhabditis angaria</name>
    <dbReference type="NCBI Taxonomy" id="860376"/>
    <lineage>
        <taxon>Eukaryota</taxon>
        <taxon>Metazoa</taxon>
        <taxon>Ecdysozoa</taxon>
        <taxon>Nematoda</taxon>
        <taxon>Chromadorea</taxon>
        <taxon>Rhabditida</taxon>
        <taxon>Rhabditina</taxon>
        <taxon>Rhabditomorpha</taxon>
        <taxon>Rhabditoidea</taxon>
        <taxon>Rhabditidae</taxon>
        <taxon>Peloderinae</taxon>
        <taxon>Caenorhabditis</taxon>
    </lineage>
</organism>
<proteinExistence type="predicted"/>
<dbReference type="InterPro" id="IPR029039">
    <property type="entry name" value="Flavoprotein-like_sf"/>
</dbReference>
<dbReference type="PANTHER" id="PTHR13930">
    <property type="entry name" value="S-ADENOSYL-L-METHIONINE-DEPENDENT TRNA 4-DEMETHYLWYOSINE SYNTHASE"/>
    <property type="match status" value="1"/>
</dbReference>
<dbReference type="PANTHER" id="PTHR13930:SF0">
    <property type="entry name" value="S-ADENOSYL-L-METHIONINE-DEPENDENT TRNA 4-DEMETHYLWYOSINE SYNTHASE TYW1-RELATED"/>
    <property type="match status" value="1"/>
</dbReference>
<comment type="caution">
    <text evidence="4">The sequence shown here is derived from an EMBL/GenBank/DDBJ whole genome shotgun (WGS) entry which is preliminary data.</text>
</comment>
<dbReference type="GO" id="GO:0051539">
    <property type="term" value="F:4 iron, 4 sulfur cluster binding"/>
    <property type="evidence" value="ECO:0007669"/>
    <property type="project" value="InterPro"/>
</dbReference>
<evidence type="ECO:0000256" key="2">
    <source>
        <dbReference type="SAM" id="Phobius"/>
    </source>
</evidence>
<gene>
    <name evidence="4" type="ORF">CAMP_LOCUS8799</name>
</gene>
<name>A0A9P1III7_9PELO</name>
<dbReference type="Proteomes" id="UP001152747">
    <property type="component" value="Unassembled WGS sequence"/>
</dbReference>
<dbReference type="OrthoDB" id="5858751at2759"/>
<dbReference type="AlphaFoldDB" id="A0A9P1III7"/>